<dbReference type="InterPro" id="IPR029753">
    <property type="entry name" value="D-isomer_DH_CS"/>
</dbReference>
<feature type="domain" description="D-isomer specific 2-hydroxyacid dehydrogenase catalytic" evidence="5">
    <location>
        <begin position="34"/>
        <end position="314"/>
    </location>
</feature>
<dbReference type="PANTHER" id="PTHR10996:SF283">
    <property type="entry name" value="GLYOXYLATE_HYDROXYPYRUVATE REDUCTASE B"/>
    <property type="match status" value="1"/>
</dbReference>
<dbReference type="eggNOG" id="COG1052">
    <property type="taxonomic scope" value="Bacteria"/>
</dbReference>
<dbReference type="AlphaFoldDB" id="V6J2G6"/>
<evidence type="ECO:0000259" key="6">
    <source>
        <dbReference type="Pfam" id="PF02826"/>
    </source>
</evidence>
<dbReference type="PROSITE" id="PS00671">
    <property type="entry name" value="D_2_HYDROXYACID_DH_3"/>
    <property type="match status" value="1"/>
</dbReference>
<feature type="domain" description="D-isomer specific 2-hydroxyacid dehydrogenase NAD-binding" evidence="6">
    <location>
        <begin position="113"/>
        <end position="282"/>
    </location>
</feature>
<keyword evidence="2 4" id="KW-0560">Oxidoreductase</keyword>
<name>V6J2G6_9BACL</name>
<evidence type="ECO:0000313" key="8">
    <source>
        <dbReference type="Proteomes" id="UP000018296"/>
    </source>
</evidence>
<reference evidence="7 8" key="1">
    <citation type="journal article" date="2013" name="Genome Announc.">
        <title>Genome Sequence of Sporolactobacillus laevolacticus DSM442, an Efficient Polymer-Grade D-Lactate Producer from Agricultural Waste Cottonseed as a Nitrogen Source.</title>
        <authorList>
            <person name="Wang H."/>
            <person name="Wang L."/>
            <person name="Ju J."/>
            <person name="Yu B."/>
            <person name="Ma Y."/>
        </authorList>
    </citation>
    <scope>NUCLEOTIDE SEQUENCE [LARGE SCALE GENOMIC DNA]</scope>
    <source>
        <strain evidence="7 8">DSM 442</strain>
    </source>
</reference>
<proteinExistence type="inferred from homology"/>
<dbReference type="InterPro" id="IPR036291">
    <property type="entry name" value="NAD(P)-bd_dom_sf"/>
</dbReference>
<evidence type="ECO:0000256" key="1">
    <source>
        <dbReference type="ARBA" id="ARBA00005854"/>
    </source>
</evidence>
<dbReference type="InterPro" id="IPR050223">
    <property type="entry name" value="D-isomer_2-hydroxyacid_DH"/>
</dbReference>
<gene>
    <name evidence="7" type="ORF">P343_14140</name>
</gene>
<dbReference type="PANTHER" id="PTHR10996">
    <property type="entry name" value="2-HYDROXYACID DEHYDROGENASE-RELATED"/>
    <property type="match status" value="1"/>
</dbReference>
<dbReference type="Gene3D" id="3.40.50.720">
    <property type="entry name" value="NAD(P)-binding Rossmann-like Domain"/>
    <property type="match status" value="2"/>
</dbReference>
<comment type="similarity">
    <text evidence="1 4">Belongs to the D-isomer specific 2-hydroxyacid dehydrogenase family.</text>
</comment>
<evidence type="ECO:0000256" key="2">
    <source>
        <dbReference type="ARBA" id="ARBA00023002"/>
    </source>
</evidence>
<protein>
    <submittedName>
        <fullName evidence="7">Glycerate dehydrogenase</fullName>
    </submittedName>
</protein>
<dbReference type="SUPFAM" id="SSF51735">
    <property type="entry name" value="NAD(P)-binding Rossmann-fold domains"/>
    <property type="match status" value="1"/>
</dbReference>
<dbReference type="SUPFAM" id="SSF52283">
    <property type="entry name" value="Formate/glycerate dehydrogenase catalytic domain-like"/>
    <property type="match status" value="1"/>
</dbReference>
<dbReference type="InterPro" id="IPR006139">
    <property type="entry name" value="D-isomer_2_OHA_DH_cat_dom"/>
</dbReference>
<dbReference type="PATRIC" id="fig|1395513.3.peg.2866"/>
<evidence type="ECO:0000313" key="7">
    <source>
        <dbReference type="EMBL" id="EST10954.1"/>
    </source>
</evidence>
<evidence type="ECO:0000259" key="5">
    <source>
        <dbReference type="Pfam" id="PF00389"/>
    </source>
</evidence>
<dbReference type="GO" id="GO:0016618">
    <property type="term" value="F:hydroxypyruvate reductase [NAD(P)H] activity"/>
    <property type="evidence" value="ECO:0007669"/>
    <property type="project" value="TreeGrafter"/>
</dbReference>
<sequence length="323" mass="35638">MHILFCVGKSYIPIYRQMVNQLEAMGARVSCLMYDQAWDKALIKKSIQDVQVYITAISACDREVIDSAPQLKYVLKTGTGLDNVDLDYATEKGILVSNAPGENAISVAELAFGQMISLSRMIPMLDRKTKKGEWPSGDSYELAGKTVGVIGFGSIGQKIARYAGAFTMRVIAYGNYQDTDAAQRLNTTFVELDQLLREADYIVISTALNQSNYHLIDKQAIALMKSTAFLVNISRGALIDEPVLLEALRQKQIAGAALDVFETEPPKSLPDLDNLIVSPHIGGTTQESISRVADVTVENIRKFMHHEKPEFVVNQTAVSKTDR</sequence>
<dbReference type="Pfam" id="PF00389">
    <property type="entry name" value="2-Hacid_dh"/>
    <property type="match status" value="1"/>
</dbReference>
<dbReference type="GO" id="GO:0051287">
    <property type="term" value="F:NAD binding"/>
    <property type="evidence" value="ECO:0007669"/>
    <property type="project" value="InterPro"/>
</dbReference>
<dbReference type="Proteomes" id="UP000018296">
    <property type="component" value="Unassembled WGS sequence"/>
</dbReference>
<dbReference type="STRING" id="1395513.P343_14140"/>
<comment type="caution">
    <text evidence="7">The sequence shown here is derived from an EMBL/GenBank/DDBJ whole genome shotgun (WGS) entry which is preliminary data.</text>
</comment>
<dbReference type="FunFam" id="3.40.50.720:FF:000203">
    <property type="entry name" value="D-3-phosphoglycerate dehydrogenase (SerA)"/>
    <property type="match status" value="1"/>
</dbReference>
<evidence type="ECO:0000256" key="3">
    <source>
        <dbReference type="ARBA" id="ARBA00023027"/>
    </source>
</evidence>
<organism evidence="7 8">
    <name type="scientific">Sporolactobacillus laevolacticus DSM 442</name>
    <dbReference type="NCBI Taxonomy" id="1395513"/>
    <lineage>
        <taxon>Bacteria</taxon>
        <taxon>Bacillati</taxon>
        <taxon>Bacillota</taxon>
        <taxon>Bacilli</taxon>
        <taxon>Bacillales</taxon>
        <taxon>Sporolactobacillaceae</taxon>
        <taxon>Sporolactobacillus</taxon>
    </lineage>
</organism>
<dbReference type="GO" id="GO:0005829">
    <property type="term" value="C:cytosol"/>
    <property type="evidence" value="ECO:0007669"/>
    <property type="project" value="TreeGrafter"/>
</dbReference>
<dbReference type="OrthoDB" id="9805416at2"/>
<accession>V6J2G6</accession>
<dbReference type="GO" id="GO:0030267">
    <property type="term" value="F:glyoxylate reductase (NADPH) activity"/>
    <property type="evidence" value="ECO:0007669"/>
    <property type="project" value="TreeGrafter"/>
</dbReference>
<keyword evidence="8" id="KW-1185">Reference proteome</keyword>
<keyword evidence="3" id="KW-0520">NAD</keyword>
<dbReference type="Pfam" id="PF02826">
    <property type="entry name" value="2-Hacid_dh_C"/>
    <property type="match status" value="1"/>
</dbReference>
<dbReference type="InterPro" id="IPR006140">
    <property type="entry name" value="D-isomer_DH_NAD-bd"/>
</dbReference>
<dbReference type="EMBL" id="AWTC01000015">
    <property type="protein sequence ID" value="EST10954.1"/>
    <property type="molecule type" value="Genomic_DNA"/>
</dbReference>
<evidence type="ECO:0000256" key="4">
    <source>
        <dbReference type="RuleBase" id="RU003719"/>
    </source>
</evidence>
<dbReference type="CDD" id="cd12172">
    <property type="entry name" value="PGDH_like_2"/>
    <property type="match status" value="1"/>
</dbReference>
<dbReference type="RefSeq" id="WP_023511059.1">
    <property type="nucleotide sequence ID" value="NZ_AWTC01000015.1"/>
</dbReference>